<sequence>MRLTPQLSVMAADLKVGQTLQGKGGSYTIREQLHRRIWSAMSSTSQRVTVKTASDWPLKNERDILEAVRDNPCIRPIIDTSDDPPSLILKYLDDNLLNASNAKTLERADIKYVARNLLQALEALHSLGYVHTDIKPDNVLVNNGTAPDRFSEVQLGDCGDAFMVDPNASPFEEGHVIGAAIFRSPEAMLNLRWRAPTDIWSFGATLISLIWGDNWHIFKPTDVPFESDEYPLQVLIKQVSIFGPVPLSYGEIADNERLGILTAVINLINEHNLQRPFHLSADKELSKEDRTFICKIMKLDPRDRPTAKELLQDEWFRQE</sequence>
<evidence type="ECO:0000313" key="2">
    <source>
        <dbReference type="EMBL" id="KAL2056086.1"/>
    </source>
</evidence>
<dbReference type="Proteomes" id="UP001590951">
    <property type="component" value="Unassembled WGS sequence"/>
</dbReference>
<dbReference type="PROSITE" id="PS50011">
    <property type="entry name" value="PROTEIN_KINASE_DOM"/>
    <property type="match status" value="1"/>
</dbReference>
<comment type="caution">
    <text evidence="2">The sequence shown here is derived from an EMBL/GenBank/DDBJ whole genome shotgun (WGS) entry which is preliminary data.</text>
</comment>
<protein>
    <recommendedName>
        <fullName evidence="1">Protein kinase domain-containing protein</fullName>
    </recommendedName>
</protein>
<dbReference type="PROSITE" id="PS00108">
    <property type="entry name" value="PROTEIN_KINASE_ST"/>
    <property type="match status" value="1"/>
</dbReference>
<dbReference type="EMBL" id="JBHFEH010000009">
    <property type="protein sequence ID" value="KAL2056086.1"/>
    <property type="molecule type" value="Genomic_DNA"/>
</dbReference>
<gene>
    <name evidence="2" type="ORF">ABVK25_003729</name>
</gene>
<dbReference type="Pfam" id="PF00069">
    <property type="entry name" value="Pkinase"/>
    <property type="match status" value="1"/>
</dbReference>
<reference evidence="2 3" key="1">
    <citation type="submission" date="2024-09" db="EMBL/GenBank/DDBJ databases">
        <title>Rethinking Asexuality: The Enigmatic Case of Functional Sexual Genes in Lepraria (Stereocaulaceae).</title>
        <authorList>
            <person name="Doellman M."/>
            <person name="Sun Y."/>
            <person name="Barcenas-Pena A."/>
            <person name="Lumbsch H.T."/>
            <person name="Grewe F."/>
        </authorList>
    </citation>
    <scope>NUCLEOTIDE SEQUENCE [LARGE SCALE GENOMIC DNA]</scope>
    <source>
        <strain evidence="2 3">Grewe 0041</strain>
    </source>
</reference>
<dbReference type="SMART" id="SM00220">
    <property type="entry name" value="S_TKc"/>
    <property type="match status" value="1"/>
</dbReference>
<dbReference type="PANTHER" id="PTHR44167">
    <property type="entry name" value="OVARIAN-SPECIFIC SERINE/THREONINE-PROTEIN KINASE LOK-RELATED"/>
    <property type="match status" value="1"/>
</dbReference>
<name>A0ABR4BGX9_9LECA</name>
<dbReference type="SUPFAM" id="SSF56112">
    <property type="entry name" value="Protein kinase-like (PK-like)"/>
    <property type="match status" value="1"/>
</dbReference>
<dbReference type="InterPro" id="IPR008271">
    <property type="entry name" value="Ser/Thr_kinase_AS"/>
</dbReference>
<keyword evidence="3" id="KW-1185">Reference proteome</keyword>
<proteinExistence type="predicted"/>
<dbReference type="InterPro" id="IPR000719">
    <property type="entry name" value="Prot_kinase_dom"/>
</dbReference>
<dbReference type="PANTHER" id="PTHR44167:SF30">
    <property type="entry name" value="PHOSPHORYLASE KINASE"/>
    <property type="match status" value="1"/>
</dbReference>
<evidence type="ECO:0000313" key="3">
    <source>
        <dbReference type="Proteomes" id="UP001590951"/>
    </source>
</evidence>
<evidence type="ECO:0000259" key="1">
    <source>
        <dbReference type="PROSITE" id="PS50011"/>
    </source>
</evidence>
<accession>A0ABR4BGX9</accession>
<organism evidence="2 3">
    <name type="scientific">Lepraria finkii</name>
    <dbReference type="NCBI Taxonomy" id="1340010"/>
    <lineage>
        <taxon>Eukaryota</taxon>
        <taxon>Fungi</taxon>
        <taxon>Dikarya</taxon>
        <taxon>Ascomycota</taxon>
        <taxon>Pezizomycotina</taxon>
        <taxon>Lecanoromycetes</taxon>
        <taxon>OSLEUM clade</taxon>
        <taxon>Lecanoromycetidae</taxon>
        <taxon>Lecanorales</taxon>
        <taxon>Lecanorineae</taxon>
        <taxon>Stereocaulaceae</taxon>
        <taxon>Lepraria</taxon>
    </lineage>
</organism>
<feature type="domain" description="Protein kinase" evidence="1">
    <location>
        <begin position="15"/>
        <end position="316"/>
    </location>
</feature>
<dbReference type="Gene3D" id="1.10.510.10">
    <property type="entry name" value="Transferase(Phosphotransferase) domain 1"/>
    <property type="match status" value="1"/>
</dbReference>
<dbReference type="InterPro" id="IPR011009">
    <property type="entry name" value="Kinase-like_dom_sf"/>
</dbReference>